<evidence type="ECO:0000256" key="1">
    <source>
        <dbReference type="SAM" id="MobiDB-lite"/>
    </source>
</evidence>
<feature type="region of interest" description="Disordered" evidence="1">
    <location>
        <begin position="86"/>
        <end position="197"/>
    </location>
</feature>
<reference evidence="2" key="1">
    <citation type="submission" date="2023-12" db="EMBL/GenBank/DDBJ databases">
        <authorList>
            <person name="Brown T."/>
        </authorList>
    </citation>
    <scope>NUCLEOTIDE SEQUENCE</scope>
</reference>
<dbReference type="PANTHER" id="PTHR15578">
    <property type="entry name" value="CHROMOSOME 8 C22ORF31 HOMOLOG"/>
    <property type="match status" value="1"/>
</dbReference>
<sequence length="287" mass="31240">MHPVCVRREPSIPSYGLRRSISLNSRLQDCYVDSPALASIWTARACGPAPGTASSWEVVESPIVPSSLSLLKLVLRRRLKDTCCPGPCPFGEAKPSKGAEPEDHSATRRRGRRRHAIGPKSKPVRGRQPASPRRRRPAGGTDQSEASSKERRGTARQDPESRYAEHVAAPQAPARDVGPAACQGRAPPPGAGTRPQRSDVLTIHGLPAEAYRALYHAAVEPMLWNPSGTPKRYSLELGRAVKQKLWEALCSQAAAPHGAQDPLPARTWLAVDGEPVPETWPKVRREK</sequence>
<dbReference type="Proteomes" id="UP001314169">
    <property type="component" value="Chromosome 19"/>
</dbReference>
<gene>
    <name evidence="2" type="ORF">MPIPNATIZW_LOCUS8404</name>
</gene>
<dbReference type="PANTHER" id="PTHR15578:SF0">
    <property type="entry name" value="CHROMOSOME 22 OPEN READING FRAME 31"/>
    <property type="match status" value="1"/>
</dbReference>
<protein>
    <submittedName>
        <fullName evidence="2">Uncharacterized protein</fullName>
    </submittedName>
</protein>
<feature type="compositionally biased region" description="Basic and acidic residues" evidence="1">
    <location>
        <begin position="147"/>
        <end position="165"/>
    </location>
</feature>
<dbReference type="EMBL" id="OY882876">
    <property type="protein sequence ID" value="CAK6440098.1"/>
    <property type="molecule type" value="Genomic_DNA"/>
</dbReference>
<proteinExistence type="predicted"/>
<name>A0ABN9ZQ82_PIPNA</name>
<dbReference type="InterPro" id="IPR028970">
    <property type="entry name" value="DUF4662"/>
</dbReference>
<organism evidence="2 3">
    <name type="scientific">Pipistrellus nathusii</name>
    <name type="common">Nathusius' pipistrelle</name>
    <dbReference type="NCBI Taxonomy" id="59473"/>
    <lineage>
        <taxon>Eukaryota</taxon>
        <taxon>Metazoa</taxon>
        <taxon>Chordata</taxon>
        <taxon>Craniata</taxon>
        <taxon>Vertebrata</taxon>
        <taxon>Euteleostomi</taxon>
        <taxon>Mammalia</taxon>
        <taxon>Eutheria</taxon>
        <taxon>Laurasiatheria</taxon>
        <taxon>Chiroptera</taxon>
        <taxon>Yangochiroptera</taxon>
        <taxon>Vespertilionidae</taxon>
        <taxon>Pipistrellus</taxon>
    </lineage>
</organism>
<accession>A0ABN9ZQ82</accession>
<feature type="compositionally biased region" description="Basic residues" evidence="1">
    <location>
        <begin position="107"/>
        <end position="125"/>
    </location>
</feature>
<keyword evidence="3" id="KW-1185">Reference proteome</keyword>
<dbReference type="Pfam" id="PF15578">
    <property type="entry name" value="DUF4662"/>
    <property type="match status" value="1"/>
</dbReference>
<feature type="compositionally biased region" description="Basic and acidic residues" evidence="1">
    <location>
        <begin position="94"/>
        <end position="106"/>
    </location>
</feature>
<evidence type="ECO:0000313" key="3">
    <source>
        <dbReference type="Proteomes" id="UP001314169"/>
    </source>
</evidence>
<evidence type="ECO:0000313" key="2">
    <source>
        <dbReference type="EMBL" id="CAK6440098.1"/>
    </source>
</evidence>